<sequence>MSEDFLRAVDAGVLTITIARPQRMNAFGVRAAWDLAGFIAEADADPGIRVVIITGEGKAFCTGADLAGEAAAPQEALDAVNAYVRAIVAASIPVIAKVNGPCAGMAVGLALAADLTFVADTAYFLLPFVGIGLLPDAGTTALVPAAIGRTRAMGMALLGERVYGPEALAAGMVTAVRPAEELDGAVAAAAAKLASGPREAIAATKRAMNASTLAGLEGALRRETDEQVVLLQTDDHQEGVAAMLGKRPARFAD</sequence>
<dbReference type="Proteomes" id="UP000070409">
    <property type="component" value="Unassembled WGS sequence"/>
</dbReference>
<dbReference type="InterPro" id="IPR029045">
    <property type="entry name" value="ClpP/crotonase-like_dom_sf"/>
</dbReference>
<dbReference type="PANTHER" id="PTHR43459">
    <property type="entry name" value="ENOYL-COA HYDRATASE"/>
    <property type="match status" value="1"/>
</dbReference>
<keyword evidence="3" id="KW-1185">Reference proteome</keyword>
<dbReference type="PANTHER" id="PTHR43459:SF1">
    <property type="entry name" value="EG:BACN32G11.4 PROTEIN"/>
    <property type="match status" value="1"/>
</dbReference>
<name>A0A137ZHS0_9ACTN</name>
<evidence type="ECO:0000256" key="1">
    <source>
        <dbReference type="ARBA" id="ARBA00005254"/>
    </source>
</evidence>
<comment type="caution">
    <text evidence="2">The sequence shown here is derived from an EMBL/GenBank/DDBJ whole genome shotgun (WGS) entry which is preliminary data.</text>
</comment>
<organism evidence="2 3">
    <name type="scientific">Tsukamurella pseudospumae</name>
    <dbReference type="NCBI Taxonomy" id="239498"/>
    <lineage>
        <taxon>Bacteria</taxon>
        <taxon>Bacillati</taxon>
        <taxon>Actinomycetota</taxon>
        <taxon>Actinomycetes</taxon>
        <taxon>Mycobacteriales</taxon>
        <taxon>Tsukamurellaceae</taxon>
        <taxon>Tsukamurella</taxon>
    </lineage>
</organism>
<accession>A0A137ZHS0</accession>
<comment type="similarity">
    <text evidence="1">Belongs to the enoyl-CoA hydratase/isomerase family.</text>
</comment>
<dbReference type="SUPFAM" id="SSF52096">
    <property type="entry name" value="ClpP/crotonase"/>
    <property type="match status" value="1"/>
</dbReference>
<reference evidence="2 3" key="1">
    <citation type="submission" date="2016-02" db="EMBL/GenBank/DDBJ databases">
        <authorList>
            <person name="Teng J.L."/>
            <person name="Tang Y."/>
            <person name="Huang Y."/>
            <person name="Guo F."/>
            <person name="Wei W."/>
            <person name="Chen J.H."/>
            <person name="Wong S.Y."/>
            <person name="Lau S.K."/>
            <person name="Woo P.C."/>
        </authorList>
    </citation>
    <scope>NUCLEOTIDE SEQUENCE [LARGE SCALE GENOMIC DNA]</scope>
    <source>
        <strain evidence="2 3">JCM 13375</strain>
    </source>
</reference>
<dbReference type="EMBL" id="LSRE01000017">
    <property type="protein sequence ID" value="KXO97738.1"/>
    <property type="molecule type" value="Genomic_DNA"/>
</dbReference>
<dbReference type="CDD" id="cd06558">
    <property type="entry name" value="crotonase-like"/>
    <property type="match status" value="1"/>
</dbReference>
<dbReference type="InterPro" id="IPR001753">
    <property type="entry name" value="Enoyl-CoA_hydra/iso"/>
</dbReference>
<dbReference type="Gene3D" id="3.90.226.10">
    <property type="entry name" value="2-enoyl-CoA Hydratase, Chain A, domain 1"/>
    <property type="match status" value="1"/>
</dbReference>
<gene>
    <name evidence="2" type="ORF">AXK61_22175</name>
</gene>
<evidence type="ECO:0000313" key="3">
    <source>
        <dbReference type="Proteomes" id="UP000070409"/>
    </source>
</evidence>
<dbReference type="Pfam" id="PF00378">
    <property type="entry name" value="ECH_1"/>
    <property type="match status" value="1"/>
</dbReference>
<dbReference type="Gene3D" id="1.10.12.10">
    <property type="entry name" value="Lyase 2-enoyl-coa Hydratase, Chain A, domain 2"/>
    <property type="match status" value="1"/>
</dbReference>
<dbReference type="InterPro" id="IPR014748">
    <property type="entry name" value="Enoyl-CoA_hydra_C"/>
</dbReference>
<evidence type="ECO:0008006" key="4">
    <source>
        <dbReference type="Google" id="ProtNLM"/>
    </source>
</evidence>
<protein>
    <recommendedName>
        <fullName evidence="4">Enoyl-CoA hydratase</fullName>
    </recommendedName>
</protein>
<proteinExistence type="inferred from homology"/>
<evidence type="ECO:0000313" key="2">
    <source>
        <dbReference type="EMBL" id="KXO97738.1"/>
    </source>
</evidence>
<dbReference type="RefSeq" id="WP_068745897.1">
    <property type="nucleotide sequence ID" value="NZ_LSRE01000017.1"/>
</dbReference>